<comment type="caution">
    <text evidence="2">The sequence shown here is derived from an EMBL/GenBank/DDBJ whole genome shotgun (WGS) entry which is preliminary data.</text>
</comment>
<name>A0AAJ0HTJ0_9PEZI</name>
<evidence type="ECO:0000313" key="3">
    <source>
        <dbReference type="Proteomes" id="UP001275084"/>
    </source>
</evidence>
<dbReference type="AlphaFoldDB" id="A0AAJ0HTJ0"/>
<feature type="region of interest" description="Disordered" evidence="1">
    <location>
        <begin position="88"/>
        <end position="108"/>
    </location>
</feature>
<feature type="region of interest" description="Disordered" evidence="1">
    <location>
        <begin position="272"/>
        <end position="313"/>
    </location>
</feature>
<protein>
    <submittedName>
        <fullName evidence="2">Uncharacterized protein</fullName>
    </submittedName>
</protein>
<sequence>MMPSEPVVAKAMRLAKVTVDRQQPAGTRSLGHITMGFKEIEEWKAQKDKVTKPSGKPETITDIKVSTPIRKSSVWNISYDPEDPAAATSSMASALTSTPSKSARQPSIRFGGHRWSREQISPPSLAANITTARPKASKPATTASLTNPCPETEPIFGPERTTTQIDDVPNLSVLGKLRPESGPKSTRDYIEHILESTALAQKPVILWSAIGYTSKGLQLLHRLAEVLALTRFVKSDNNSPSTPSKNGALQGATLPLLEDVLAERVKKERVIQTPVDKPQIPKKPSTIGNSDKKDSMLPSIPRQLPLFLGGGPF</sequence>
<dbReference type="Proteomes" id="UP001275084">
    <property type="component" value="Unassembled WGS sequence"/>
</dbReference>
<evidence type="ECO:0000256" key="1">
    <source>
        <dbReference type="SAM" id="MobiDB-lite"/>
    </source>
</evidence>
<feature type="compositionally biased region" description="Low complexity" evidence="1">
    <location>
        <begin position="88"/>
        <end position="100"/>
    </location>
</feature>
<keyword evidence="3" id="KW-1185">Reference proteome</keyword>
<gene>
    <name evidence="2" type="ORF">B0T25DRAFT_512555</name>
</gene>
<proteinExistence type="predicted"/>
<reference evidence="2" key="1">
    <citation type="journal article" date="2023" name="Mol. Phylogenet. Evol.">
        <title>Genome-scale phylogeny and comparative genomics of the fungal order Sordariales.</title>
        <authorList>
            <person name="Hensen N."/>
            <person name="Bonometti L."/>
            <person name="Westerberg I."/>
            <person name="Brannstrom I.O."/>
            <person name="Guillou S."/>
            <person name="Cros-Aarteil S."/>
            <person name="Calhoun S."/>
            <person name="Haridas S."/>
            <person name="Kuo A."/>
            <person name="Mondo S."/>
            <person name="Pangilinan J."/>
            <person name="Riley R."/>
            <person name="LaButti K."/>
            <person name="Andreopoulos B."/>
            <person name="Lipzen A."/>
            <person name="Chen C."/>
            <person name="Yan M."/>
            <person name="Daum C."/>
            <person name="Ng V."/>
            <person name="Clum A."/>
            <person name="Steindorff A."/>
            <person name="Ohm R.A."/>
            <person name="Martin F."/>
            <person name="Silar P."/>
            <person name="Natvig D.O."/>
            <person name="Lalanne C."/>
            <person name="Gautier V."/>
            <person name="Ament-Velasquez S.L."/>
            <person name="Kruys A."/>
            <person name="Hutchinson M.I."/>
            <person name="Powell A.J."/>
            <person name="Barry K."/>
            <person name="Miller A.N."/>
            <person name="Grigoriev I.V."/>
            <person name="Debuchy R."/>
            <person name="Gladieux P."/>
            <person name="Hiltunen Thoren M."/>
            <person name="Johannesson H."/>
        </authorList>
    </citation>
    <scope>NUCLEOTIDE SEQUENCE</scope>
    <source>
        <strain evidence="2">CBS 955.72</strain>
    </source>
</reference>
<organism evidence="2 3">
    <name type="scientific">Lasiosphaeria hispida</name>
    <dbReference type="NCBI Taxonomy" id="260671"/>
    <lineage>
        <taxon>Eukaryota</taxon>
        <taxon>Fungi</taxon>
        <taxon>Dikarya</taxon>
        <taxon>Ascomycota</taxon>
        <taxon>Pezizomycotina</taxon>
        <taxon>Sordariomycetes</taxon>
        <taxon>Sordariomycetidae</taxon>
        <taxon>Sordariales</taxon>
        <taxon>Lasiosphaeriaceae</taxon>
        <taxon>Lasiosphaeria</taxon>
    </lineage>
</organism>
<evidence type="ECO:0000313" key="2">
    <source>
        <dbReference type="EMBL" id="KAK3362319.1"/>
    </source>
</evidence>
<accession>A0AAJ0HTJ0</accession>
<reference evidence="2" key="2">
    <citation type="submission" date="2023-06" db="EMBL/GenBank/DDBJ databases">
        <authorList>
            <consortium name="Lawrence Berkeley National Laboratory"/>
            <person name="Haridas S."/>
            <person name="Hensen N."/>
            <person name="Bonometti L."/>
            <person name="Westerberg I."/>
            <person name="Brannstrom I.O."/>
            <person name="Guillou S."/>
            <person name="Cros-Aarteil S."/>
            <person name="Calhoun S."/>
            <person name="Kuo A."/>
            <person name="Mondo S."/>
            <person name="Pangilinan J."/>
            <person name="Riley R."/>
            <person name="Labutti K."/>
            <person name="Andreopoulos B."/>
            <person name="Lipzen A."/>
            <person name="Chen C."/>
            <person name="Yanf M."/>
            <person name="Daum C."/>
            <person name="Ng V."/>
            <person name="Clum A."/>
            <person name="Steindorff A."/>
            <person name="Ohm R."/>
            <person name="Martin F."/>
            <person name="Silar P."/>
            <person name="Natvig D."/>
            <person name="Lalanne C."/>
            <person name="Gautier V."/>
            <person name="Ament-Velasquez S.L."/>
            <person name="Kruys A."/>
            <person name="Hutchinson M.I."/>
            <person name="Powell A.J."/>
            <person name="Barry K."/>
            <person name="Miller A.N."/>
            <person name="Grigoriev I.V."/>
            <person name="Debuchy R."/>
            <person name="Gladieux P."/>
            <person name="Thoren M.H."/>
            <person name="Johannesson H."/>
        </authorList>
    </citation>
    <scope>NUCLEOTIDE SEQUENCE</scope>
    <source>
        <strain evidence="2">CBS 955.72</strain>
    </source>
</reference>
<dbReference type="EMBL" id="JAUIQD010000001">
    <property type="protein sequence ID" value="KAK3362319.1"/>
    <property type="molecule type" value="Genomic_DNA"/>
</dbReference>